<dbReference type="EMBL" id="MLCF01000062">
    <property type="protein sequence ID" value="OIV37170.1"/>
    <property type="molecule type" value="Genomic_DNA"/>
</dbReference>
<dbReference type="STRING" id="1428644.BIV57_12645"/>
<dbReference type="RefSeq" id="WP_071656903.1">
    <property type="nucleotide sequence ID" value="NZ_MLCF01000062.1"/>
</dbReference>
<accession>A0A1J7CBY2</accession>
<proteinExistence type="predicted"/>
<dbReference type="Proteomes" id="UP000243342">
    <property type="component" value="Unassembled WGS sequence"/>
</dbReference>
<gene>
    <name evidence="1" type="ORF">BIV57_12645</name>
</gene>
<organism evidence="1 2">
    <name type="scientific">Mangrovactinospora gilvigrisea</name>
    <dbReference type="NCBI Taxonomy" id="1428644"/>
    <lineage>
        <taxon>Bacteria</taxon>
        <taxon>Bacillati</taxon>
        <taxon>Actinomycetota</taxon>
        <taxon>Actinomycetes</taxon>
        <taxon>Kitasatosporales</taxon>
        <taxon>Streptomycetaceae</taxon>
        <taxon>Mangrovactinospora</taxon>
    </lineage>
</organism>
<evidence type="ECO:0000313" key="1">
    <source>
        <dbReference type="EMBL" id="OIV37170.1"/>
    </source>
</evidence>
<comment type="caution">
    <text evidence="1">The sequence shown here is derived from an EMBL/GenBank/DDBJ whole genome shotgun (WGS) entry which is preliminary data.</text>
</comment>
<dbReference type="AlphaFoldDB" id="A0A1J7CBY2"/>
<evidence type="ECO:0000313" key="2">
    <source>
        <dbReference type="Proteomes" id="UP000243342"/>
    </source>
</evidence>
<reference evidence="1 2" key="1">
    <citation type="submission" date="2016-10" db="EMBL/GenBank/DDBJ databases">
        <title>Genome sequence of Streptomyces gilvigriseus MUSC 26.</title>
        <authorList>
            <person name="Lee L.-H."/>
            <person name="Ser H.-L."/>
        </authorList>
    </citation>
    <scope>NUCLEOTIDE SEQUENCE [LARGE SCALE GENOMIC DNA]</scope>
    <source>
        <strain evidence="1 2">MUSC 26</strain>
    </source>
</reference>
<protein>
    <submittedName>
        <fullName evidence="1">Uncharacterized protein</fullName>
    </submittedName>
</protein>
<keyword evidence="2" id="KW-1185">Reference proteome</keyword>
<name>A0A1J7CBY2_9ACTN</name>
<sequence>MQGAIWEEPSVEAIAARVDRFRPGQMHGFLLLAAAQLCLLGGMNNAVIDEDVWTWWRMKSRADRFALATAGLNQLKRMKLVDEHVEVPRDGNLVGAGSVGPALAIMLTARSNPAFVALFRDADGTSDMRAYGVPDSAGHTSMVLLENRGKPRTSLGAMYGYVICNREGGTAAMANWLDDAPEEVDGDRPAARTIDLYLARASSPMHRVTAARAAADLQVTHTVGTREPAIRHGMSVDTVRAILRTVLFGGSDDD</sequence>